<dbReference type="EMBL" id="ACGP01000220">
    <property type="protein sequence ID" value="EEI23266.1"/>
    <property type="molecule type" value="Genomic_DNA"/>
</dbReference>
<organism evidence="1 2">
    <name type="scientific">Lentilactobacillus hilgardii (strain ATCC 8290 / DSM 20176 / CCUG 30140 / JCM 1155 / KCTC 3500 / NBRC 15886 / NCIMB 8040 / NRRL B-1843 / 9)</name>
    <dbReference type="NCBI Taxonomy" id="1423757"/>
    <lineage>
        <taxon>Bacteria</taxon>
        <taxon>Bacillati</taxon>
        <taxon>Bacillota</taxon>
        <taxon>Bacilli</taxon>
        <taxon>Lactobacillales</taxon>
        <taxon>Lactobacillaceae</taxon>
        <taxon>Lentilactobacillus</taxon>
    </lineage>
</organism>
<dbReference type="AlphaFoldDB" id="C0XMY1"/>
<sequence>MADKILALITCLRKQVDSLFPTKKDQAFIGLISTNLQIDSFQV</sequence>
<name>C0XMY1_LENH9</name>
<proteinExistence type="predicted"/>
<dbReference type="Proteomes" id="UP000003752">
    <property type="component" value="Unassembled WGS sequence"/>
</dbReference>
<gene>
    <name evidence="1" type="ORF">HMPREF0519_2592</name>
</gene>
<reference evidence="1 2" key="1">
    <citation type="submission" date="2009-01" db="EMBL/GenBank/DDBJ databases">
        <authorList>
            <person name="Qin X."/>
            <person name="Bachman B."/>
            <person name="Battles P."/>
            <person name="Bell A."/>
            <person name="Bess C."/>
            <person name="Bickham C."/>
            <person name="Chaboub L."/>
            <person name="Chen D."/>
            <person name="Coyle M."/>
            <person name="Deiros D.R."/>
            <person name="Dinh H."/>
            <person name="Forbes L."/>
            <person name="Fowler G."/>
            <person name="Francisco L."/>
            <person name="Fu Q."/>
            <person name="Gubbala S."/>
            <person name="Hale W."/>
            <person name="Han Y."/>
            <person name="Hemphill L."/>
            <person name="Highlander S.K."/>
            <person name="Hirani K."/>
            <person name="Hogues M."/>
            <person name="Jackson L."/>
            <person name="Jakkamsetti A."/>
            <person name="Javaid M."/>
            <person name="Jiang H."/>
            <person name="Korchina V."/>
            <person name="Kovar C."/>
            <person name="Lara F."/>
            <person name="Lee S."/>
            <person name="Mata R."/>
            <person name="Mathew T."/>
            <person name="Moen C."/>
            <person name="Morales K."/>
            <person name="Munidasa M."/>
            <person name="Nazareth L."/>
            <person name="Ngo R."/>
            <person name="Nguyen L."/>
            <person name="Okwuonu G."/>
            <person name="Ongeri F."/>
            <person name="Patil S."/>
            <person name="Petrosino J."/>
            <person name="Pham C."/>
            <person name="Pham P."/>
            <person name="Pu L.-L."/>
            <person name="Puazo M."/>
            <person name="Raj R."/>
            <person name="Reid J."/>
            <person name="Rouhana J."/>
            <person name="Saada N."/>
            <person name="Shang Y."/>
            <person name="Simmons D."/>
            <person name="Thornton R."/>
            <person name="Warren J."/>
            <person name="Weissenberger G."/>
            <person name="Zhang J."/>
            <person name="Zhang L."/>
            <person name="Zhou C."/>
            <person name="Zhu D."/>
            <person name="Muzny D."/>
            <person name="Worley K."/>
            <person name="Gibbs R."/>
        </authorList>
    </citation>
    <scope>NUCLEOTIDE SEQUENCE [LARGE SCALE GENOMIC DNA]</scope>
    <source>
        <strain evidence="2">ATCC 8290 / DSM 20176 / CCUG 30140 / JCM 1155 / KCTC 3500 / NBRC 15886 / NCIMB 8040 / NRRL B-1843 / 9</strain>
    </source>
</reference>
<evidence type="ECO:0000313" key="1">
    <source>
        <dbReference type="EMBL" id="EEI23266.1"/>
    </source>
</evidence>
<dbReference type="HOGENOM" id="CLU_3235206_0_0_9"/>
<protein>
    <submittedName>
        <fullName evidence="1">Uncharacterized protein</fullName>
    </submittedName>
</protein>
<evidence type="ECO:0000313" key="2">
    <source>
        <dbReference type="Proteomes" id="UP000003752"/>
    </source>
</evidence>
<comment type="caution">
    <text evidence="1">The sequence shown here is derived from an EMBL/GenBank/DDBJ whole genome shotgun (WGS) entry which is preliminary data.</text>
</comment>
<accession>C0XMY1</accession>
<keyword evidence="2" id="KW-1185">Reference proteome</keyword>